<dbReference type="InterPro" id="IPR000477">
    <property type="entry name" value="RT_dom"/>
</dbReference>
<dbReference type="SUPFAM" id="SSF53098">
    <property type="entry name" value="Ribonuclease H-like"/>
    <property type="match status" value="1"/>
</dbReference>
<dbReference type="InterPro" id="IPR043128">
    <property type="entry name" value="Rev_trsase/Diguanyl_cyclase"/>
</dbReference>
<dbReference type="Pfam" id="PF17919">
    <property type="entry name" value="RT_RNaseH_2"/>
    <property type="match status" value="1"/>
</dbReference>
<feature type="domain" description="RNase H type-1" evidence="1">
    <location>
        <begin position="307"/>
        <end position="414"/>
    </location>
</feature>
<dbReference type="InterPro" id="IPR043502">
    <property type="entry name" value="DNA/RNA_pol_sf"/>
</dbReference>
<dbReference type="GO" id="GO:0004523">
    <property type="term" value="F:RNA-DNA hybrid ribonuclease activity"/>
    <property type="evidence" value="ECO:0007669"/>
    <property type="project" value="InterPro"/>
</dbReference>
<dbReference type="PROSITE" id="PS50879">
    <property type="entry name" value="RNASE_H_1"/>
    <property type="match status" value="1"/>
</dbReference>
<organism evidence="2 3">
    <name type="scientific">Dendrobium nobile</name>
    <name type="common">Orchid</name>
    <dbReference type="NCBI Taxonomy" id="94219"/>
    <lineage>
        <taxon>Eukaryota</taxon>
        <taxon>Viridiplantae</taxon>
        <taxon>Streptophyta</taxon>
        <taxon>Embryophyta</taxon>
        <taxon>Tracheophyta</taxon>
        <taxon>Spermatophyta</taxon>
        <taxon>Magnoliopsida</taxon>
        <taxon>Liliopsida</taxon>
        <taxon>Asparagales</taxon>
        <taxon>Orchidaceae</taxon>
        <taxon>Epidendroideae</taxon>
        <taxon>Malaxideae</taxon>
        <taxon>Dendrobiinae</taxon>
        <taxon>Dendrobium</taxon>
    </lineage>
</organism>
<dbReference type="SUPFAM" id="SSF56672">
    <property type="entry name" value="DNA/RNA polymerases"/>
    <property type="match status" value="1"/>
</dbReference>
<dbReference type="InterPro" id="IPR002156">
    <property type="entry name" value="RNaseH_domain"/>
</dbReference>
<dbReference type="PANTHER" id="PTHR48475:SF2">
    <property type="entry name" value="RIBONUCLEASE H"/>
    <property type="match status" value="1"/>
</dbReference>
<dbReference type="CDD" id="cd01647">
    <property type="entry name" value="RT_LTR"/>
    <property type="match status" value="1"/>
</dbReference>
<proteinExistence type="predicted"/>
<name>A0A8T3CC53_DENNO</name>
<dbReference type="InterPro" id="IPR036397">
    <property type="entry name" value="RNaseH_sf"/>
</dbReference>
<evidence type="ECO:0000313" key="3">
    <source>
        <dbReference type="Proteomes" id="UP000829196"/>
    </source>
</evidence>
<dbReference type="GO" id="GO:0003676">
    <property type="term" value="F:nucleic acid binding"/>
    <property type="evidence" value="ECO:0007669"/>
    <property type="project" value="InterPro"/>
</dbReference>
<dbReference type="PANTHER" id="PTHR48475">
    <property type="entry name" value="RIBONUCLEASE H"/>
    <property type="match status" value="1"/>
</dbReference>
<dbReference type="Pfam" id="PF13456">
    <property type="entry name" value="RVT_3"/>
    <property type="match status" value="1"/>
</dbReference>
<evidence type="ECO:0000259" key="1">
    <source>
        <dbReference type="PROSITE" id="PS50879"/>
    </source>
</evidence>
<dbReference type="InterPro" id="IPR012337">
    <property type="entry name" value="RNaseH-like_sf"/>
</dbReference>
<dbReference type="Gene3D" id="3.30.70.270">
    <property type="match status" value="2"/>
</dbReference>
<evidence type="ECO:0000313" key="2">
    <source>
        <dbReference type="EMBL" id="KAI0530537.1"/>
    </source>
</evidence>
<dbReference type="SMR" id="A0A8T3CC53"/>
<dbReference type="Pfam" id="PF00078">
    <property type="entry name" value="RVT_1"/>
    <property type="match status" value="1"/>
</dbReference>
<dbReference type="CDD" id="cd09279">
    <property type="entry name" value="RNase_HI_like"/>
    <property type="match status" value="1"/>
</dbReference>
<dbReference type="EMBL" id="JAGYWB010000001">
    <property type="protein sequence ID" value="KAI0530537.1"/>
    <property type="molecule type" value="Genomic_DNA"/>
</dbReference>
<sequence length="414" mass="46663">MPFGLKNAGATYQHLMNKVFMNLIGRTMKVYVDDMLVKSLEKSQHISDLEECFCLLRSYNMRLNPSKCAFGVALEKFLDYHRGIEANPEKIKALRDMLPPRNIKEVQRLNGRIAALSQFLARSGDKNLPFFKVLRGARSSGFQWTDKCQEAFEQLRAYLASPPLLSKPVPGEILYMYMAVSSQAISSILVRINDTVQRPVYYISKVLSETEARYPLADKTALALVFSARKLRPYFQAHTIRVYTNLPLKNILQKPEESGRLIKWSVELGEFDIQFLPRPDIKSQVLADFVVECTSHTSSESLDAPPSSSCWTLYVDGAFESSGAGARILLISPQKATLEYGLRLKFSATNNVVEYEALIAGLRLTINCEVQDLVVYTDSQLVASQIEGEFDAHNSLLAQYCQIVKILLAKITKH</sequence>
<dbReference type="AlphaFoldDB" id="A0A8T3CC53"/>
<dbReference type="OrthoDB" id="784286at2759"/>
<comment type="caution">
    <text evidence="2">The sequence shown here is derived from an EMBL/GenBank/DDBJ whole genome shotgun (WGS) entry which is preliminary data.</text>
</comment>
<dbReference type="InterPro" id="IPR041577">
    <property type="entry name" value="RT_RNaseH_2"/>
</dbReference>
<accession>A0A8T3CC53</accession>
<keyword evidence="3" id="KW-1185">Reference proteome</keyword>
<reference evidence="2" key="1">
    <citation type="journal article" date="2022" name="Front. Genet.">
        <title>Chromosome-Scale Assembly of the Dendrobium nobile Genome Provides Insights Into the Molecular Mechanism of the Biosynthesis of the Medicinal Active Ingredient of Dendrobium.</title>
        <authorList>
            <person name="Xu Q."/>
            <person name="Niu S.-C."/>
            <person name="Li K.-L."/>
            <person name="Zheng P.-J."/>
            <person name="Zhang X.-J."/>
            <person name="Jia Y."/>
            <person name="Liu Y."/>
            <person name="Niu Y.-X."/>
            <person name="Yu L.-H."/>
            <person name="Chen D.-F."/>
            <person name="Zhang G.-Q."/>
        </authorList>
    </citation>
    <scope>NUCLEOTIDE SEQUENCE</scope>
    <source>
        <tissue evidence="2">Leaf</tissue>
    </source>
</reference>
<protein>
    <recommendedName>
        <fullName evidence="1">RNase H type-1 domain-containing protein</fullName>
    </recommendedName>
</protein>
<dbReference type="Gene3D" id="3.30.420.10">
    <property type="entry name" value="Ribonuclease H-like superfamily/Ribonuclease H"/>
    <property type="match status" value="1"/>
</dbReference>
<gene>
    <name evidence="2" type="ORF">KFK09_000081</name>
</gene>
<dbReference type="Proteomes" id="UP000829196">
    <property type="component" value="Unassembled WGS sequence"/>
</dbReference>